<comment type="function">
    <text evidence="13">Catalyzes the conversion of 7,8-dihydroneopterin to 6-hydroxymethyl-7,8-dihydropterin.</text>
</comment>
<protein>
    <recommendedName>
        <fullName evidence="13">Bifunctional folate synthesis protein</fullName>
    </recommendedName>
    <domain>
        <recommendedName>
            <fullName evidence="13">Dihydroneopterin aldolase</fullName>
            <shortName evidence="13">DHNA</shortName>
            <ecNumber evidence="13">4.1.2.25</ecNumber>
        </recommendedName>
        <alternativeName>
            <fullName evidence="13">7,8-dihydroneopterin aldolase</fullName>
        </alternativeName>
    </domain>
    <domain>
        <recommendedName>
            <fullName evidence="13">2-amino-4-hydroxy-6-hydroxymethyldihydropteridine pyrophosphokinase</fullName>
            <ecNumber evidence="13">2.7.6.3</ecNumber>
        </recommendedName>
        <alternativeName>
            <fullName evidence="13">6-hydroxymethyl-7,8-dihydropterin pyrophosphokinase</fullName>
            <shortName evidence="13">PPPK</shortName>
        </alternativeName>
        <alternativeName>
            <fullName evidence="13">7,8-dihydro-6-hydroxymethylpterin pyrophosphokinase</fullName>
            <shortName evidence="13">HPPK</shortName>
        </alternativeName>
    </domain>
</protein>
<dbReference type="Proteomes" id="UP000622687">
    <property type="component" value="Unassembled WGS sequence"/>
</dbReference>
<comment type="caution">
    <text evidence="15">The sequence shown here is derived from an EMBL/GenBank/DDBJ whole genome shotgun (WGS) entry which is preliminary data.</text>
</comment>
<dbReference type="SMART" id="SM00905">
    <property type="entry name" value="FolB"/>
    <property type="match status" value="1"/>
</dbReference>
<dbReference type="GO" id="GO:0003848">
    <property type="term" value="F:2-amino-4-hydroxy-6-hydroxymethyldihydropteridine diphosphokinase activity"/>
    <property type="evidence" value="ECO:0007669"/>
    <property type="project" value="UniProtKB-EC"/>
</dbReference>
<dbReference type="CDD" id="cd00534">
    <property type="entry name" value="DHNA_DHNTPE"/>
    <property type="match status" value="1"/>
</dbReference>
<comment type="catalytic activity">
    <reaction evidence="2 13">
        <text>7,8-dihydroneopterin = 6-hydroxymethyl-7,8-dihydropterin + glycolaldehyde</text>
        <dbReference type="Rhea" id="RHEA:10540"/>
        <dbReference type="ChEBI" id="CHEBI:17001"/>
        <dbReference type="ChEBI" id="CHEBI:17071"/>
        <dbReference type="ChEBI" id="CHEBI:44841"/>
        <dbReference type="EC" id="4.1.2.25"/>
    </reaction>
</comment>
<evidence type="ECO:0000256" key="7">
    <source>
        <dbReference type="ARBA" id="ARBA00022679"/>
    </source>
</evidence>
<dbReference type="Pfam" id="PF01288">
    <property type="entry name" value="HPPK"/>
    <property type="match status" value="1"/>
</dbReference>
<dbReference type="EMBL" id="JAEEGB010000060">
    <property type="protein sequence ID" value="MBI6875795.1"/>
    <property type="molecule type" value="Genomic_DNA"/>
</dbReference>
<dbReference type="InterPro" id="IPR000550">
    <property type="entry name" value="Hppk"/>
</dbReference>
<keyword evidence="9" id="KW-0418">Kinase</keyword>
<dbReference type="CDD" id="cd00483">
    <property type="entry name" value="HPPK"/>
    <property type="match status" value="1"/>
</dbReference>
<comment type="similarity">
    <text evidence="5 13">Belongs to the DHNA family.</text>
</comment>
<dbReference type="GO" id="GO:0004150">
    <property type="term" value="F:dihydroneopterin aldolase activity"/>
    <property type="evidence" value="ECO:0007669"/>
    <property type="project" value="UniProtKB-UniRule"/>
</dbReference>
<keyword evidence="8" id="KW-0547">Nucleotide-binding</keyword>
<evidence type="ECO:0000313" key="15">
    <source>
        <dbReference type="EMBL" id="MBI6875795.1"/>
    </source>
</evidence>
<evidence type="ECO:0000256" key="6">
    <source>
        <dbReference type="ARBA" id="ARBA00009640"/>
    </source>
</evidence>
<keyword evidence="10" id="KW-0067">ATP-binding</keyword>
<dbReference type="SUPFAM" id="SSF55620">
    <property type="entry name" value="Tetrahydrobiopterin biosynthesis enzymes-like"/>
    <property type="match status" value="1"/>
</dbReference>
<dbReference type="GO" id="GO:0046656">
    <property type="term" value="P:folic acid biosynthetic process"/>
    <property type="evidence" value="ECO:0007669"/>
    <property type="project" value="UniProtKB-UniRule"/>
</dbReference>
<evidence type="ECO:0000256" key="5">
    <source>
        <dbReference type="ARBA" id="ARBA00005708"/>
    </source>
</evidence>
<evidence type="ECO:0000256" key="10">
    <source>
        <dbReference type="ARBA" id="ARBA00022840"/>
    </source>
</evidence>
<reference evidence="15" key="1">
    <citation type="submission" date="2020-12" db="EMBL/GenBank/DDBJ databases">
        <title>Clostridium thailandense sp. nov., a novel acetogenic bacterium isolated from peat land soil in Thailand.</title>
        <authorList>
            <person name="Chaikitkaew S."/>
            <person name="Birkeland N.K."/>
        </authorList>
    </citation>
    <scope>NUCLEOTIDE SEQUENCE</scope>
    <source>
        <strain evidence="15">DSM 17425</strain>
    </source>
</reference>
<evidence type="ECO:0000256" key="1">
    <source>
        <dbReference type="ARBA" id="ARBA00000198"/>
    </source>
</evidence>
<dbReference type="InterPro" id="IPR006157">
    <property type="entry name" value="FolB_dom"/>
</dbReference>
<keyword evidence="7 15" id="KW-0808">Transferase</keyword>
<dbReference type="RefSeq" id="WP_211145130.1">
    <property type="nucleotide sequence ID" value="NZ_JAEEGB010000060.1"/>
</dbReference>
<dbReference type="PROSITE" id="PS00794">
    <property type="entry name" value="HPPK"/>
    <property type="match status" value="1"/>
</dbReference>
<keyword evidence="12 13" id="KW-0456">Lyase</keyword>
<dbReference type="SUPFAM" id="SSF55083">
    <property type="entry name" value="6-hydroxymethyl-7,8-dihydropterin pyrophosphokinase, HPPK"/>
    <property type="match status" value="1"/>
</dbReference>
<feature type="domain" description="7,8-dihydro-6-hydroxymethylpterin-pyrophosphokinase" evidence="14">
    <location>
        <begin position="206"/>
        <end position="217"/>
    </location>
</feature>
<evidence type="ECO:0000256" key="8">
    <source>
        <dbReference type="ARBA" id="ARBA00022741"/>
    </source>
</evidence>
<dbReference type="GO" id="GO:0016301">
    <property type="term" value="F:kinase activity"/>
    <property type="evidence" value="ECO:0007669"/>
    <property type="project" value="UniProtKB-KW"/>
</dbReference>
<dbReference type="NCBIfam" id="TIGR00526">
    <property type="entry name" value="folB_dom"/>
    <property type="match status" value="1"/>
</dbReference>
<evidence type="ECO:0000256" key="13">
    <source>
        <dbReference type="RuleBase" id="RU362079"/>
    </source>
</evidence>
<dbReference type="AlphaFoldDB" id="A0A934HX10"/>
<comment type="catalytic activity">
    <reaction evidence="1">
        <text>6-hydroxymethyl-7,8-dihydropterin + ATP = (7,8-dihydropterin-6-yl)methyl diphosphate + AMP + H(+)</text>
        <dbReference type="Rhea" id="RHEA:11412"/>
        <dbReference type="ChEBI" id="CHEBI:15378"/>
        <dbReference type="ChEBI" id="CHEBI:30616"/>
        <dbReference type="ChEBI" id="CHEBI:44841"/>
        <dbReference type="ChEBI" id="CHEBI:72950"/>
        <dbReference type="ChEBI" id="CHEBI:456215"/>
        <dbReference type="EC" id="2.7.6.3"/>
    </reaction>
</comment>
<dbReference type="GO" id="GO:0005524">
    <property type="term" value="F:ATP binding"/>
    <property type="evidence" value="ECO:0007669"/>
    <property type="project" value="UniProtKB-KW"/>
</dbReference>
<evidence type="ECO:0000256" key="9">
    <source>
        <dbReference type="ARBA" id="ARBA00022777"/>
    </source>
</evidence>
<evidence type="ECO:0000256" key="11">
    <source>
        <dbReference type="ARBA" id="ARBA00022909"/>
    </source>
</evidence>
<dbReference type="PANTHER" id="PTHR43071">
    <property type="entry name" value="2-AMINO-4-HYDROXY-6-HYDROXYMETHYLDIHYDROPTERIDINE PYROPHOSPHOKINASE"/>
    <property type="match status" value="1"/>
</dbReference>
<evidence type="ECO:0000259" key="14">
    <source>
        <dbReference type="PROSITE" id="PS00794"/>
    </source>
</evidence>
<dbReference type="NCBIfam" id="TIGR00525">
    <property type="entry name" value="folB"/>
    <property type="match status" value="1"/>
</dbReference>
<dbReference type="NCBIfam" id="TIGR01498">
    <property type="entry name" value="folK"/>
    <property type="match status" value="1"/>
</dbReference>
<dbReference type="InterPro" id="IPR006156">
    <property type="entry name" value="Dihydroneopterin_aldolase"/>
</dbReference>
<dbReference type="Gene3D" id="3.30.1130.10">
    <property type="match status" value="1"/>
</dbReference>
<sequence>MDKIYVKDLEVYAFHGVNQQEKDMGQRFLISLELFTDLSEAGESDDLTKTVNYAQLCLNVEEKFKQEKFDLIEKSAEELAKFILVNYQIINRVKVKIKKPWAPIGKPLDYAAVEIDRQWHTAYIAIGSNMGNKEDNLNFAIELINSSEVAMVTKTSKFYETKPVGYLEQDTFLNGALEVKTLLSPKKLINFLLDKEKDLKRERVIKWGPRTIDLDVLLYDNLITSDENIIVPHPRMHERLFVLKPLSDIAPYIIHPVLNERIIDLMNKISKEQEL</sequence>
<dbReference type="EC" id="2.7.6.3" evidence="13"/>
<accession>A0A934HX10</accession>
<dbReference type="PANTHER" id="PTHR43071:SF1">
    <property type="entry name" value="2-AMINO-4-HYDROXY-6-HYDROXYMETHYLDIHYDROPTERIDINE PYROPHOSPHOKINASE"/>
    <property type="match status" value="1"/>
</dbReference>
<gene>
    <name evidence="15" type="primary">folK</name>
    <name evidence="15" type="ORF">I6U51_24355</name>
</gene>
<keyword evidence="11 13" id="KW-0289">Folate biosynthesis</keyword>
<dbReference type="GO" id="GO:0046654">
    <property type="term" value="P:tetrahydrofolate biosynthetic process"/>
    <property type="evidence" value="ECO:0007669"/>
    <property type="project" value="UniProtKB-UniRule"/>
</dbReference>
<dbReference type="InterPro" id="IPR035907">
    <property type="entry name" value="Hppk_sf"/>
</dbReference>
<comment type="pathway">
    <text evidence="3 13">Cofactor biosynthesis; tetrahydrofolate biosynthesis; 2-amino-4-hydroxy-6-hydroxymethyl-7,8-dihydropteridine diphosphate from 7,8-dihydroneopterin triphosphate: step 3/4.</text>
</comment>
<keyword evidence="16" id="KW-1185">Reference proteome</keyword>
<evidence type="ECO:0000256" key="3">
    <source>
        <dbReference type="ARBA" id="ARBA00005013"/>
    </source>
</evidence>
<dbReference type="Pfam" id="PF02152">
    <property type="entry name" value="FolB"/>
    <property type="match status" value="1"/>
</dbReference>
<dbReference type="Gene3D" id="3.30.70.560">
    <property type="entry name" value="7,8-Dihydro-6-hydroxymethylpterin-pyrophosphokinase HPPK"/>
    <property type="match status" value="1"/>
</dbReference>
<dbReference type="FunFam" id="3.30.1130.10:FF:000003">
    <property type="entry name" value="7,8-dihydroneopterin aldolase"/>
    <property type="match status" value="1"/>
</dbReference>
<comment type="similarity">
    <text evidence="6">In the N-terminal section; belongs to the DHNA family.</text>
</comment>
<dbReference type="EC" id="4.1.2.25" evidence="13"/>
<organism evidence="15 16">
    <name type="scientific">Clostridium aciditolerans</name>
    <dbReference type="NCBI Taxonomy" id="339861"/>
    <lineage>
        <taxon>Bacteria</taxon>
        <taxon>Bacillati</taxon>
        <taxon>Bacillota</taxon>
        <taxon>Clostridia</taxon>
        <taxon>Eubacteriales</taxon>
        <taxon>Clostridiaceae</taxon>
        <taxon>Clostridium</taxon>
    </lineage>
</organism>
<evidence type="ECO:0000256" key="12">
    <source>
        <dbReference type="ARBA" id="ARBA00023239"/>
    </source>
</evidence>
<proteinExistence type="inferred from homology"/>
<name>A0A934HX10_9CLOT</name>
<comment type="pathway">
    <text evidence="4">Cofactor biosynthesis; tetrahydrofolate biosynthesis; 2-amino-4-hydroxy-6-hydroxymethyl-7,8-dihydropteridine diphosphate from 7,8-dihydroneopterin triphosphate: step 4/4.</text>
</comment>
<evidence type="ECO:0000313" key="16">
    <source>
        <dbReference type="Proteomes" id="UP000622687"/>
    </source>
</evidence>
<evidence type="ECO:0000256" key="2">
    <source>
        <dbReference type="ARBA" id="ARBA00001353"/>
    </source>
</evidence>
<dbReference type="InterPro" id="IPR043133">
    <property type="entry name" value="GTP-CH-I_C/QueF"/>
</dbReference>
<evidence type="ECO:0000256" key="4">
    <source>
        <dbReference type="ARBA" id="ARBA00005051"/>
    </source>
</evidence>